<organism evidence="2 3">
    <name type="scientific">Coprobacter secundus subsp. similis</name>
    <dbReference type="NCBI Taxonomy" id="2751153"/>
    <lineage>
        <taxon>Bacteria</taxon>
        <taxon>Pseudomonadati</taxon>
        <taxon>Bacteroidota</taxon>
        <taxon>Bacteroidia</taxon>
        <taxon>Bacteroidales</taxon>
        <taxon>Barnesiellaceae</taxon>
        <taxon>Coprobacter</taxon>
    </lineage>
</organism>
<proteinExistence type="predicted"/>
<dbReference type="KEGG" id="copr:Cop2CBH44_14120"/>
<sequence>MKKSLLILVILCSSCLSFAQELNCRVQVNSDKIQGTNKSVFTTLEQALTEYVNNRKWSEAQISISEKIDCSLVITVNEVTDNRFKCDLQVQSRRPVYNASYATTLFNFKDKSFEFTYQEYEPLVYNENTIESNLTAVVDFYAYMILGLDFDSFSLKGGTPFFQRAEQIVNMGQSSMEVGWKAFEDTRNRHALVTAFTDQRTEMFRTLWYNYHRKGLDEMALSMDKGRAAVTDAVKMIEEVYKAASTSVLLPLFSDSKLDELVNIYSLAPQTEKDEIYKLLIGIYPTENTRLQEIRKENR</sequence>
<evidence type="ECO:0000313" key="2">
    <source>
        <dbReference type="EMBL" id="BCI63059.1"/>
    </source>
</evidence>
<dbReference type="EMBL" id="AP023322">
    <property type="protein sequence ID" value="BCI63059.1"/>
    <property type="molecule type" value="Genomic_DNA"/>
</dbReference>
<protein>
    <submittedName>
        <fullName evidence="2">DUF4835 domain-containing protein</fullName>
    </submittedName>
</protein>
<dbReference type="InterPro" id="IPR032274">
    <property type="entry name" value="DUF4835"/>
</dbReference>
<dbReference type="Pfam" id="PF16119">
    <property type="entry name" value="DUF4835"/>
    <property type="match status" value="1"/>
</dbReference>
<name>A0A7G1HTH5_9BACT</name>
<evidence type="ECO:0000313" key="3">
    <source>
        <dbReference type="Proteomes" id="UP000594042"/>
    </source>
</evidence>
<keyword evidence="3" id="KW-1185">Reference proteome</keyword>
<evidence type="ECO:0000256" key="1">
    <source>
        <dbReference type="SAM" id="SignalP"/>
    </source>
</evidence>
<dbReference type="AlphaFoldDB" id="A0A7G1HTH5"/>
<keyword evidence="1" id="KW-0732">Signal</keyword>
<feature type="chain" id="PRO_5029022832" evidence="1">
    <location>
        <begin position="20"/>
        <end position="299"/>
    </location>
</feature>
<accession>A0A7G1HTH5</accession>
<feature type="signal peptide" evidence="1">
    <location>
        <begin position="1"/>
        <end position="19"/>
    </location>
</feature>
<reference evidence="3" key="1">
    <citation type="submission" date="2020-07" db="EMBL/GenBank/DDBJ databases">
        <title>Complete genome sequencing of Coprobacter sp. strain 2CBH44.</title>
        <authorList>
            <person name="Sakamoto M."/>
            <person name="Murakami T."/>
            <person name="Mori H."/>
        </authorList>
    </citation>
    <scope>NUCLEOTIDE SEQUENCE [LARGE SCALE GENOMIC DNA]</scope>
    <source>
        <strain evidence="3">2CBH44</strain>
    </source>
</reference>
<gene>
    <name evidence="2" type="ORF">Cop2CBH44_14120</name>
</gene>
<dbReference type="Proteomes" id="UP000594042">
    <property type="component" value="Chromosome"/>
</dbReference>